<evidence type="ECO:0000313" key="4">
    <source>
        <dbReference type="Proteomes" id="UP001596098"/>
    </source>
</evidence>
<proteinExistence type="predicted"/>
<dbReference type="PROSITE" id="PS51318">
    <property type="entry name" value="TAT"/>
    <property type="match status" value="1"/>
</dbReference>
<dbReference type="InterPro" id="IPR023346">
    <property type="entry name" value="Lysozyme-like_dom_sf"/>
</dbReference>
<sequence length="242" mass="25915">MRPDNANLNQPSLTTEQVVTPADTRQPARTQRRRAFAGIAALTAAMFLVSGVPGATAAQAPVATGAAISSTAISSSAAKTVVAAPATTSASSSTVVAAAAKTAAGSRVVKTATSKAKKAKKKSWAAKVRAVRAYKAKVKRLAKSNPRAAARTMMRMRGYSTAQQNCVIKLWNRESNWRWNAANPSSSAYGIPQALPGSKMRSHGRDWRTNPVTQIKWGLSYIKGRYGKPCNAWNHSQRRGWY</sequence>
<keyword evidence="4" id="KW-1185">Reference proteome</keyword>
<reference evidence="4" key="1">
    <citation type="journal article" date="2019" name="Int. J. Syst. Evol. Microbiol.">
        <title>The Global Catalogue of Microorganisms (GCM) 10K type strain sequencing project: providing services to taxonomists for standard genome sequencing and annotation.</title>
        <authorList>
            <consortium name="The Broad Institute Genomics Platform"/>
            <consortium name="The Broad Institute Genome Sequencing Center for Infectious Disease"/>
            <person name="Wu L."/>
            <person name="Ma J."/>
        </authorList>
    </citation>
    <scope>NUCLEOTIDE SEQUENCE [LARGE SCALE GENOMIC DNA]</scope>
    <source>
        <strain evidence="4">DFY28</strain>
    </source>
</reference>
<evidence type="ECO:0000256" key="1">
    <source>
        <dbReference type="SAM" id="MobiDB-lite"/>
    </source>
</evidence>
<comment type="caution">
    <text evidence="3">The sequence shown here is derived from an EMBL/GenBank/DDBJ whole genome shotgun (WGS) entry which is preliminary data.</text>
</comment>
<keyword evidence="2" id="KW-0812">Transmembrane</keyword>
<keyword evidence="2" id="KW-0472">Membrane</keyword>
<feature type="transmembrane region" description="Helical" evidence="2">
    <location>
        <begin position="35"/>
        <end position="55"/>
    </location>
</feature>
<organism evidence="3 4">
    <name type="scientific">Nocardioides yefusunii</name>
    <dbReference type="NCBI Taxonomy" id="2500546"/>
    <lineage>
        <taxon>Bacteria</taxon>
        <taxon>Bacillati</taxon>
        <taxon>Actinomycetota</taxon>
        <taxon>Actinomycetes</taxon>
        <taxon>Propionibacteriales</taxon>
        <taxon>Nocardioidaceae</taxon>
        <taxon>Nocardioides</taxon>
    </lineage>
</organism>
<feature type="region of interest" description="Disordered" evidence="1">
    <location>
        <begin position="1"/>
        <end position="29"/>
    </location>
</feature>
<gene>
    <name evidence="3" type="ORF">ACFPWU_03200</name>
</gene>
<dbReference type="Proteomes" id="UP001596098">
    <property type="component" value="Unassembled WGS sequence"/>
</dbReference>
<keyword evidence="2" id="KW-1133">Transmembrane helix</keyword>
<accession>A0ABW1QUX9</accession>
<evidence type="ECO:0000313" key="3">
    <source>
        <dbReference type="EMBL" id="MFC6152672.1"/>
    </source>
</evidence>
<protein>
    <submittedName>
        <fullName evidence="3">Lytic transglycosylase domain-containing protein</fullName>
    </submittedName>
</protein>
<evidence type="ECO:0000256" key="2">
    <source>
        <dbReference type="SAM" id="Phobius"/>
    </source>
</evidence>
<dbReference type="SUPFAM" id="SSF53955">
    <property type="entry name" value="Lysozyme-like"/>
    <property type="match status" value="1"/>
</dbReference>
<dbReference type="RefSeq" id="WP_128219669.1">
    <property type="nucleotide sequence ID" value="NZ_CP034929.1"/>
</dbReference>
<dbReference type="EMBL" id="JBHSQI010000002">
    <property type="protein sequence ID" value="MFC6152672.1"/>
    <property type="molecule type" value="Genomic_DNA"/>
</dbReference>
<feature type="compositionally biased region" description="Polar residues" evidence="1">
    <location>
        <begin position="1"/>
        <end position="18"/>
    </location>
</feature>
<dbReference type="InterPro" id="IPR006311">
    <property type="entry name" value="TAT_signal"/>
</dbReference>
<name>A0ABW1QUX9_9ACTN</name>
<dbReference type="Gene3D" id="1.10.530.10">
    <property type="match status" value="1"/>
</dbReference>